<dbReference type="PANTHER" id="PTHR33418:SF1">
    <property type="entry name" value="HELICASE-ASSOCIATED DOMAIN-CONTAINING PROTEIN"/>
    <property type="match status" value="1"/>
</dbReference>
<evidence type="ECO:0000313" key="4">
    <source>
        <dbReference type="Proteomes" id="UP001363151"/>
    </source>
</evidence>
<name>A0ABR1FZR9_AURAN</name>
<dbReference type="Pfam" id="PF03457">
    <property type="entry name" value="HA"/>
    <property type="match status" value="1"/>
</dbReference>
<gene>
    <name evidence="3" type="ORF">SO694_0030505</name>
</gene>
<proteinExistence type="predicted"/>
<feature type="region of interest" description="Disordered" evidence="1">
    <location>
        <begin position="595"/>
        <end position="679"/>
    </location>
</feature>
<dbReference type="Gene3D" id="6.10.140.530">
    <property type="match status" value="1"/>
</dbReference>
<dbReference type="PANTHER" id="PTHR33418">
    <property type="entry name" value="HELICASE-ASSOCIATED"/>
    <property type="match status" value="1"/>
</dbReference>
<feature type="domain" description="Helicase-associated" evidence="2">
    <location>
        <begin position="677"/>
        <end position="740"/>
    </location>
</feature>
<comment type="caution">
    <text evidence="3">The sequence shown here is derived from an EMBL/GenBank/DDBJ whole genome shotgun (WGS) entry which is preliminary data.</text>
</comment>
<reference evidence="3 4" key="1">
    <citation type="submission" date="2024-03" db="EMBL/GenBank/DDBJ databases">
        <title>Aureococcus anophagefferens CCMP1851 and Kratosvirus quantuckense: Draft genome of a second virus-susceptible host strain in the model system.</title>
        <authorList>
            <person name="Chase E."/>
            <person name="Truchon A.R."/>
            <person name="Schepens W."/>
            <person name="Wilhelm S.W."/>
        </authorList>
    </citation>
    <scope>NUCLEOTIDE SEQUENCE [LARGE SCALE GENOMIC DNA]</scope>
    <source>
        <strain evidence="3 4">CCMP1851</strain>
    </source>
</reference>
<evidence type="ECO:0000313" key="3">
    <source>
        <dbReference type="EMBL" id="KAK7241716.1"/>
    </source>
</evidence>
<evidence type="ECO:0000256" key="1">
    <source>
        <dbReference type="SAM" id="MobiDB-lite"/>
    </source>
</evidence>
<organism evidence="3 4">
    <name type="scientific">Aureococcus anophagefferens</name>
    <name type="common">Harmful bloom alga</name>
    <dbReference type="NCBI Taxonomy" id="44056"/>
    <lineage>
        <taxon>Eukaryota</taxon>
        <taxon>Sar</taxon>
        <taxon>Stramenopiles</taxon>
        <taxon>Ochrophyta</taxon>
        <taxon>Pelagophyceae</taxon>
        <taxon>Pelagomonadales</taxon>
        <taxon>Pelagomonadaceae</taxon>
        <taxon>Aureococcus</taxon>
    </lineage>
</organism>
<accession>A0ABR1FZR9</accession>
<dbReference type="InterPro" id="IPR005114">
    <property type="entry name" value="Helicase_assoc"/>
</dbReference>
<sequence>MSLWQVDDGSGEPYVYCEMPAVPVGSKAVNISAAGQDVYSKEDDAISRASRADDYYCQEAGEAFLTSDCYDACDDPGIGGVDNCTVLTTPYALAGYYRLDLGGADSDVACVEHREHRPHYCYDFSCCGDVSDGEPDGGGYDVSDGEPDGGGYDVSDGEPDGGDDDVRRRARRAGGRGCDDDASDGELDGGGYGGESVSDGEPDGGDDDASDGELDGGGYCDYDDAPETIAPLRASAIAIARLDDHPGVAAMVLAAYEGNDVAVLTFDPERAGSKVDEDMDDQFGTCLFSSRRHVRECIAKERDPAVKAGLERHLAKLIFYDIDGVNYLHYAGAIAGGSTFATRGAKHRDGSQGYLISRAASSPTLSSTFVHVRVSTATCSTVAYQLEALMGQAFGLGRGGLGWNRGFLGPCRYEAKGLRSHVHALNVLLKHGEGESTCGEGVDFLRDLGEPELAAQLDDYLRADFQDENLANLGVSSAFDAKVGAMHFLVAQRGGTASGAKHLALRDALEADGVGVAYVGKSTAHAHAHAWLEAVERASPEDPASPAARRAGATICELFEKLATYADAELDGEAPAATVARYRASTGFVSVAESGLGSAAAAKRKRKRGANDERRSKDVDATRSRNREDKRRQRERDAAEPARKKARKAKAVRKKAAPKKAAAAPAAKRGPRPGTNQEAEWSLNLGRLAAYKAARGTCAVPRHHVVDGAKLGTWVDRQRTSRRRGALGADRIARLDALGFAWLGTISRKRAREAGGPTSSALT</sequence>
<feature type="compositionally biased region" description="Basic and acidic residues" evidence="1">
    <location>
        <begin position="609"/>
        <end position="643"/>
    </location>
</feature>
<protein>
    <recommendedName>
        <fullName evidence="2">Helicase-associated domain-containing protein</fullName>
    </recommendedName>
</protein>
<feature type="compositionally biased region" description="Low complexity" evidence="1">
    <location>
        <begin position="659"/>
        <end position="668"/>
    </location>
</feature>
<feature type="region of interest" description="Disordered" evidence="1">
    <location>
        <begin position="137"/>
        <end position="222"/>
    </location>
</feature>
<dbReference type="Proteomes" id="UP001363151">
    <property type="component" value="Unassembled WGS sequence"/>
</dbReference>
<keyword evidence="4" id="KW-1185">Reference proteome</keyword>
<evidence type="ECO:0000259" key="2">
    <source>
        <dbReference type="Pfam" id="PF03457"/>
    </source>
</evidence>
<feature type="compositionally biased region" description="Basic residues" evidence="1">
    <location>
        <begin position="644"/>
        <end position="658"/>
    </location>
</feature>
<dbReference type="EMBL" id="JBBJCI010000160">
    <property type="protein sequence ID" value="KAK7241716.1"/>
    <property type="molecule type" value="Genomic_DNA"/>
</dbReference>
<feature type="compositionally biased region" description="Acidic residues" evidence="1">
    <location>
        <begin position="198"/>
        <end position="214"/>
    </location>
</feature>